<dbReference type="Proteomes" id="UP001646157">
    <property type="component" value="Unassembled WGS sequence"/>
</dbReference>
<gene>
    <name evidence="2" type="ORF">JOC86_001673</name>
</gene>
<accession>A0ABS2NC07</accession>
<evidence type="ECO:0000256" key="1">
    <source>
        <dbReference type="SAM" id="Phobius"/>
    </source>
</evidence>
<feature type="transmembrane region" description="Helical" evidence="1">
    <location>
        <begin position="46"/>
        <end position="62"/>
    </location>
</feature>
<comment type="caution">
    <text evidence="2">The sequence shown here is derived from an EMBL/GenBank/DDBJ whole genome shotgun (WGS) entry which is preliminary data.</text>
</comment>
<keyword evidence="3" id="KW-1185">Reference proteome</keyword>
<proteinExistence type="predicted"/>
<keyword evidence="1" id="KW-0472">Membrane</keyword>
<keyword evidence="1" id="KW-0812">Transmembrane</keyword>
<evidence type="ECO:0000313" key="2">
    <source>
        <dbReference type="EMBL" id="MBM7585131.1"/>
    </source>
</evidence>
<reference evidence="2 3" key="1">
    <citation type="submission" date="2021-01" db="EMBL/GenBank/DDBJ databases">
        <title>Genomic Encyclopedia of Type Strains, Phase IV (KMG-IV): sequencing the most valuable type-strain genomes for metagenomic binning, comparative biology and taxonomic classification.</title>
        <authorList>
            <person name="Goeker M."/>
        </authorList>
    </citation>
    <scope>NUCLEOTIDE SEQUENCE [LARGE SCALE GENOMIC DNA]</scope>
    <source>
        <strain evidence="2 3">DSM 24834</strain>
    </source>
</reference>
<name>A0ABS2NC07_9BACI</name>
<evidence type="ECO:0000313" key="3">
    <source>
        <dbReference type="Proteomes" id="UP001646157"/>
    </source>
</evidence>
<sequence length="99" mass="11734">MPVCQNCGFKWSWRETFIKMFTFKNKLLCSSCNAHQYLSKKSRNQLSLFAFLPFLIWIPLVSSGVPFGYVLTLEFILYALVLVYMPYLYKLSNIEEPMW</sequence>
<dbReference type="InterPro" id="IPR026369">
    <property type="entry name" value="CxxC_20_CxxC"/>
</dbReference>
<dbReference type="EMBL" id="JAFBDZ010000002">
    <property type="protein sequence ID" value="MBM7585131.1"/>
    <property type="molecule type" value="Genomic_DNA"/>
</dbReference>
<dbReference type="NCBIfam" id="TIGR04104">
    <property type="entry name" value="cxxc_20_cxxc"/>
    <property type="match status" value="1"/>
</dbReference>
<feature type="transmembrane region" description="Helical" evidence="1">
    <location>
        <begin position="68"/>
        <end position="89"/>
    </location>
</feature>
<protein>
    <submittedName>
        <fullName evidence="2">CXXC-20-CXXC protein</fullName>
    </submittedName>
</protein>
<keyword evidence="1" id="KW-1133">Transmembrane helix</keyword>
<organism evidence="2 3">
    <name type="scientific">Rossellomorea pakistanensis</name>
    <dbReference type="NCBI Taxonomy" id="992288"/>
    <lineage>
        <taxon>Bacteria</taxon>
        <taxon>Bacillati</taxon>
        <taxon>Bacillota</taxon>
        <taxon>Bacilli</taxon>
        <taxon>Bacillales</taxon>
        <taxon>Bacillaceae</taxon>
        <taxon>Rossellomorea</taxon>
    </lineage>
</organism>